<gene>
    <name evidence="1" type="ORF">PBAT_02255</name>
</gene>
<name>A0A168R1T4_9BACL</name>
<keyword evidence="2" id="KW-1185">Reference proteome</keyword>
<sequence length="101" mass="11823">MQGANPCPHKQIRHQVYGLGAFCYYKCYYLCEVIRMKLYLVIREHYAYDEYESVIVRAEDENRALEIAMKLSDDFSDEYTTVKEVQVDGEEGVIHKNFNAG</sequence>
<accession>A0A168R1T4</accession>
<organism evidence="1 2">
    <name type="scientific">Paenibacillus antarcticus</name>
    <dbReference type="NCBI Taxonomy" id="253703"/>
    <lineage>
        <taxon>Bacteria</taxon>
        <taxon>Bacillati</taxon>
        <taxon>Bacillota</taxon>
        <taxon>Bacilli</taxon>
        <taxon>Bacillales</taxon>
        <taxon>Paenibacillaceae</taxon>
        <taxon>Paenibacillus</taxon>
    </lineage>
</organism>
<comment type="caution">
    <text evidence="1">The sequence shown here is derived from an EMBL/GenBank/DDBJ whole genome shotgun (WGS) entry which is preliminary data.</text>
</comment>
<proteinExistence type="predicted"/>
<dbReference type="Proteomes" id="UP000077355">
    <property type="component" value="Unassembled WGS sequence"/>
</dbReference>
<reference evidence="1 2" key="1">
    <citation type="submission" date="2016-03" db="EMBL/GenBank/DDBJ databases">
        <title>Draft genome sequence of Paenibacillus antarcticus CECT 5836.</title>
        <authorList>
            <person name="Shin S.-K."/>
            <person name="Yi H."/>
        </authorList>
    </citation>
    <scope>NUCLEOTIDE SEQUENCE [LARGE SCALE GENOMIC DNA]</scope>
    <source>
        <strain evidence="1 2">CECT 5836</strain>
    </source>
</reference>
<evidence type="ECO:0000313" key="2">
    <source>
        <dbReference type="Proteomes" id="UP000077355"/>
    </source>
</evidence>
<evidence type="ECO:0000313" key="1">
    <source>
        <dbReference type="EMBL" id="OAB48476.1"/>
    </source>
</evidence>
<dbReference type="AlphaFoldDB" id="A0A168R1T4"/>
<dbReference type="EMBL" id="LVJI01000001">
    <property type="protein sequence ID" value="OAB48476.1"/>
    <property type="molecule type" value="Genomic_DNA"/>
</dbReference>
<protein>
    <submittedName>
        <fullName evidence="1">Uncharacterized protein</fullName>
    </submittedName>
</protein>